<dbReference type="RefSeq" id="WP_314514078.1">
    <property type="nucleotide sequence ID" value="NZ_JASJOU010000008.1"/>
</dbReference>
<evidence type="ECO:0000256" key="1">
    <source>
        <dbReference type="SAM" id="Phobius"/>
    </source>
</evidence>
<name>A0AAE3UIA3_9BACT</name>
<dbReference type="Proteomes" id="UP001232063">
    <property type="component" value="Unassembled WGS sequence"/>
</dbReference>
<organism evidence="2 3">
    <name type="scientific">Xanthocytophaga agilis</name>
    <dbReference type="NCBI Taxonomy" id="3048010"/>
    <lineage>
        <taxon>Bacteria</taxon>
        <taxon>Pseudomonadati</taxon>
        <taxon>Bacteroidota</taxon>
        <taxon>Cytophagia</taxon>
        <taxon>Cytophagales</taxon>
        <taxon>Rhodocytophagaceae</taxon>
        <taxon>Xanthocytophaga</taxon>
    </lineage>
</organism>
<evidence type="ECO:0000313" key="3">
    <source>
        <dbReference type="Proteomes" id="UP001232063"/>
    </source>
</evidence>
<keyword evidence="1" id="KW-0812">Transmembrane</keyword>
<evidence type="ECO:0000313" key="2">
    <source>
        <dbReference type="EMBL" id="MDJ1503463.1"/>
    </source>
</evidence>
<proteinExistence type="predicted"/>
<accession>A0AAE3UIA3</accession>
<gene>
    <name evidence="2" type="ORF">QNI22_22535</name>
</gene>
<protein>
    <submittedName>
        <fullName evidence="2">Uncharacterized protein</fullName>
    </submittedName>
</protein>
<keyword evidence="1" id="KW-1133">Transmembrane helix</keyword>
<keyword evidence="3" id="KW-1185">Reference proteome</keyword>
<sequence>MIVFGWNSFSIVSHRPSEIGLPQDWDQQYMIQQRQKYFHLFWIPFFPIGQIWVLKGRDGKLYEPTIDLLRYLTSTSIGRGIPWYTFIGPILLVCGGIGFSIFTEIDSVLSKRRYEDYLKETYVENKQKINEAKAGYYYKLEDEHSKSTYLKVLSATPKTVTCLWSQKSPQSYGEYAILDAFQADSSYQSFDTVVINKTTLIQSLSETSERKRITIIPKQSPTAIQEIKYIYEPVFEKVTFGFEDGKFAYAIRNKGVPVHFDRYETLSKDERNTYTNNAQVDPNLIPMREEEGIFIFKGIFKGMEPEISGLIHFKDAEGGEFTYHLKIQGTHYYLTKYEGKPVKQEDGSNRI</sequence>
<feature type="transmembrane region" description="Helical" evidence="1">
    <location>
        <begin position="81"/>
        <end position="103"/>
    </location>
</feature>
<keyword evidence="1" id="KW-0472">Membrane</keyword>
<reference evidence="2" key="1">
    <citation type="submission" date="2023-05" db="EMBL/GenBank/DDBJ databases">
        <authorList>
            <person name="Zhang X."/>
        </authorList>
    </citation>
    <scope>NUCLEOTIDE SEQUENCE</scope>
    <source>
        <strain evidence="2">BD1B2-1</strain>
    </source>
</reference>
<dbReference type="EMBL" id="JASJOU010000008">
    <property type="protein sequence ID" value="MDJ1503463.1"/>
    <property type="molecule type" value="Genomic_DNA"/>
</dbReference>
<feature type="transmembrane region" description="Helical" evidence="1">
    <location>
        <begin position="37"/>
        <end position="54"/>
    </location>
</feature>
<dbReference type="AlphaFoldDB" id="A0AAE3UIA3"/>
<comment type="caution">
    <text evidence="2">The sequence shown here is derived from an EMBL/GenBank/DDBJ whole genome shotgun (WGS) entry which is preliminary data.</text>
</comment>